<protein>
    <recommendedName>
        <fullName evidence="3">RRM domain-containing protein</fullName>
    </recommendedName>
</protein>
<evidence type="ECO:0000313" key="5">
    <source>
        <dbReference type="Proteomes" id="UP000267251"/>
    </source>
</evidence>
<feature type="region of interest" description="Disordered" evidence="2">
    <location>
        <begin position="84"/>
        <end position="106"/>
    </location>
</feature>
<dbReference type="InterPro" id="IPR035979">
    <property type="entry name" value="RBD_domain_sf"/>
</dbReference>
<feature type="compositionally biased region" description="Polar residues" evidence="2">
    <location>
        <begin position="200"/>
        <end position="214"/>
    </location>
</feature>
<accession>A0A4P9Y420</accession>
<dbReference type="PROSITE" id="PS50102">
    <property type="entry name" value="RRM"/>
    <property type="match status" value="1"/>
</dbReference>
<dbReference type="PANTHER" id="PTHR32343">
    <property type="entry name" value="SERINE/ARGININE-RICH SPLICING FACTOR"/>
    <property type="match status" value="1"/>
</dbReference>
<keyword evidence="5" id="KW-1185">Reference proteome</keyword>
<dbReference type="EMBL" id="KZ987987">
    <property type="protein sequence ID" value="RKP13583.1"/>
    <property type="molecule type" value="Genomic_DNA"/>
</dbReference>
<reference evidence="5" key="1">
    <citation type="journal article" date="2018" name="Nat. Microbiol.">
        <title>Leveraging single-cell genomics to expand the fungal tree of life.</title>
        <authorList>
            <person name="Ahrendt S.R."/>
            <person name="Quandt C.A."/>
            <person name="Ciobanu D."/>
            <person name="Clum A."/>
            <person name="Salamov A."/>
            <person name="Andreopoulos B."/>
            <person name="Cheng J.F."/>
            <person name="Woyke T."/>
            <person name="Pelin A."/>
            <person name="Henrissat B."/>
            <person name="Reynolds N.K."/>
            <person name="Benny G.L."/>
            <person name="Smith M.E."/>
            <person name="James T.Y."/>
            <person name="Grigoriev I.V."/>
        </authorList>
    </citation>
    <scope>NUCLEOTIDE SEQUENCE [LARGE SCALE GENOMIC DNA]</scope>
</reference>
<evidence type="ECO:0000259" key="3">
    <source>
        <dbReference type="PROSITE" id="PS50102"/>
    </source>
</evidence>
<organism evidence="4 5">
    <name type="scientific">Piptocephalis cylindrospora</name>
    <dbReference type="NCBI Taxonomy" id="1907219"/>
    <lineage>
        <taxon>Eukaryota</taxon>
        <taxon>Fungi</taxon>
        <taxon>Fungi incertae sedis</taxon>
        <taxon>Zoopagomycota</taxon>
        <taxon>Zoopagomycotina</taxon>
        <taxon>Zoopagomycetes</taxon>
        <taxon>Zoopagales</taxon>
        <taxon>Piptocephalidaceae</taxon>
        <taxon>Piptocephalis</taxon>
    </lineage>
</organism>
<feature type="non-terminal residue" evidence="4">
    <location>
        <position position="1"/>
    </location>
</feature>
<sequence length="246" mass="26326">VHVTDIAKDASEDKVREFFLFCGKIQKFELKDASNEKTKEALILFDKESAAKTATMLSNAVINEQQITVQYYFDQFHSASATAEHDDAANADARGSNAGSQEEKPKTGIVTEVVAAGYGLQHSILSHAKEWDARYGVAERLQAYYVQALDKANQIDQQYKLRETVTSKAGELDAKFDVSGKVGAATAQMQAAANSALQTGPGQKASTFYSQTRDQVTEGLEVGRAKTGSGDAAAGPAPNSTSDSSS</sequence>
<keyword evidence="1" id="KW-0694">RNA-binding</keyword>
<feature type="region of interest" description="Disordered" evidence="2">
    <location>
        <begin position="196"/>
        <end position="246"/>
    </location>
</feature>
<evidence type="ECO:0000256" key="1">
    <source>
        <dbReference type="PROSITE-ProRule" id="PRU00176"/>
    </source>
</evidence>
<dbReference type="Proteomes" id="UP000267251">
    <property type="component" value="Unassembled WGS sequence"/>
</dbReference>
<gene>
    <name evidence="4" type="ORF">BJ684DRAFT_9859</name>
</gene>
<dbReference type="PANTHER" id="PTHR32343:SF10">
    <property type="entry name" value="RNA-BINDING REGION RNP-1 DOMAIN-CONTAINING PROTEIN"/>
    <property type="match status" value="1"/>
</dbReference>
<dbReference type="InterPro" id="IPR000504">
    <property type="entry name" value="RRM_dom"/>
</dbReference>
<name>A0A4P9Y420_9FUNG</name>
<dbReference type="Gene3D" id="3.30.70.330">
    <property type="match status" value="1"/>
</dbReference>
<dbReference type="AlphaFoldDB" id="A0A4P9Y420"/>
<evidence type="ECO:0000313" key="4">
    <source>
        <dbReference type="EMBL" id="RKP13583.1"/>
    </source>
</evidence>
<evidence type="ECO:0000256" key="2">
    <source>
        <dbReference type="SAM" id="MobiDB-lite"/>
    </source>
</evidence>
<proteinExistence type="predicted"/>
<dbReference type="SUPFAM" id="SSF54928">
    <property type="entry name" value="RNA-binding domain, RBD"/>
    <property type="match status" value="1"/>
</dbReference>
<dbReference type="InterPro" id="IPR012677">
    <property type="entry name" value="Nucleotide-bd_a/b_plait_sf"/>
</dbReference>
<feature type="domain" description="RRM" evidence="3">
    <location>
        <begin position="1"/>
        <end position="74"/>
    </location>
</feature>
<dbReference type="GO" id="GO:0003723">
    <property type="term" value="F:RNA binding"/>
    <property type="evidence" value="ECO:0007669"/>
    <property type="project" value="UniProtKB-UniRule"/>
</dbReference>
<dbReference type="OrthoDB" id="7763451at2759"/>